<dbReference type="SMART" id="SM00825">
    <property type="entry name" value="PKS_KS"/>
    <property type="match status" value="1"/>
</dbReference>
<dbReference type="Gene3D" id="3.30.70.3290">
    <property type="match status" value="1"/>
</dbReference>
<evidence type="ECO:0000256" key="4">
    <source>
        <dbReference type="ARBA" id="ARBA00022603"/>
    </source>
</evidence>
<evidence type="ECO:0000313" key="12">
    <source>
        <dbReference type="Proteomes" id="UP000606974"/>
    </source>
</evidence>
<feature type="active site" description="Proton acceptor; for dehydratase activity" evidence="7">
    <location>
        <position position="1332"/>
    </location>
</feature>
<comment type="caution">
    <text evidence="11">The sequence shown here is derived from an EMBL/GenBank/DDBJ whole genome shotgun (WGS) entry which is preliminary data.</text>
</comment>
<feature type="domain" description="PKS/mFAS DH" evidence="10">
    <location>
        <begin position="1297"/>
        <end position="1610"/>
    </location>
</feature>
<dbReference type="SUPFAM" id="SSF55048">
    <property type="entry name" value="Probable ACP-binding domain of malonyl-CoA ACP transacylase"/>
    <property type="match status" value="1"/>
</dbReference>
<dbReference type="InterPro" id="IPR014030">
    <property type="entry name" value="Ketoacyl_synth_N"/>
</dbReference>
<dbReference type="InterPro" id="IPR006162">
    <property type="entry name" value="Ppantetheine_attach_site"/>
</dbReference>
<dbReference type="PANTHER" id="PTHR43775">
    <property type="entry name" value="FATTY ACID SYNTHASE"/>
    <property type="match status" value="1"/>
</dbReference>
<dbReference type="InterPro" id="IPR016035">
    <property type="entry name" value="Acyl_Trfase/lysoPLipase"/>
</dbReference>
<dbReference type="Pfam" id="PF00109">
    <property type="entry name" value="ketoacyl-synt"/>
    <property type="match status" value="1"/>
</dbReference>
<dbReference type="GO" id="GO:0006633">
    <property type="term" value="P:fatty acid biosynthetic process"/>
    <property type="evidence" value="ECO:0007669"/>
    <property type="project" value="InterPro"/>
</dbReference>
<dbReference type="GO" id="GO:0008168">
    <property type="term" value="F:methyltransferase activity"/>
    <property type="evidence" value="ECO:0007669"/>
    <property type="project" value="UniProtKB-KW"/>
</dbReference>
<dbReference type="SUPFAM" id="SSF53474">
    <property type="entry name" value="alpha/beta-Hydrolases"/>
    <property type="match status" value="1"/>
</dbReference>
<dbReference type="InterPro" id="IPR020806">
    <property type="entry name" value="PKS_PP-bd"/>
</dbReference>
<dbReference type="Pfam" id="PF02801">
    <property type="entry name" value="Ketoacyl-synt_C"/>
    <property type="match status" value="1"/>
</dbReference>
<dbReference type="Pfam" id="PF00698">
    <property type="entry name" value="Acyl_transf_1"/>
    <property type="match status" value="1"/>
</dbReference>
<dbReference type="GO" id="GO:0004312">
    <property type="term" value="F:fatty acid synthase activity"/>
    <property type="evidence" value="ECO:0007669"/>
    <property type="project" value="TreeGrafter"/>
</dbReference>
<dbReference type="SUPFAM" id="SSF52151">
    <property type="entry name" value="FabD/lysophospholipase-like"/>
    <property type="match status" value="1"/>
</dbReference>
<keyword evidence="5" id="KW-0808">Transferase</keyword>
<dbReference type="InterPro" id="IPR029063">
    <property type="entry name" value="SAM-dependent_MTases_sf"/>
</dbReference>
<dbReference type="SUPFAM" id="SSF53335">
    <property type="entry name" value="S-adenosyl-L-methionine-dependent methyltransferases"/>
    <property type="match status" value="1"/>
</dbReference>
<keyword evidence="2" id="KW-0596">Phosphopantetheine</keyword>
<protein>
    <recommendedName>
        <fullName evidence="13">S-adenosyl-L-methionine-dependent N-methyltransferase</fullName>
    </recommendedName>
</protein>
<comment type="pathway">
    <text evidence="1">Secondary metabolite biosynthesis.</text>
</comment>
<dbReference type="InterPro" id="IPR042104">
    <property type="entry name" value="PKS_dehydratase_sf"/>
</dbReference>
<dbReference type="PROSITE" id="PS52019">
    <property type="entry name" value="PKS_MFAS_DH"/>
    <property type="match status" value="1"/>
</dbReference>
<dbReference type="GO" id="GO:0008236">
    <property type="term" value="F:serine-type peptidase activity"/>
    <property type="evidence" value="ECO:0007669"/>
    <property type="project" value="InterPro"/>
</dbReference>
<evidence type="ECO:0000313" key="11">
    <source>
        <dbReference type="EMBL" id="KAF7507855.1"/>
    </source>
</evidence>
<dbReference type="SMART" id="SM00827">
    <property type="entry name" value="PKS_AT"/>
    <property type="match status" value="1"/>
</dbReference>
<keyword evidence="12" id="KW-1185">Reference proteome</keyword>
<dbReference type="PROSITE" id="PS00606">
    <property type="entry name" value="KS3_1"/>
    <property type="match status" value="1"/>
</dbReference>
<dbReference type="Pfam" id="PF16073">
    <property type="entry name" value="SAT"/>
    <property type="match status" value="1"/>
</dbReference>
<dbReference type="InterPro" id="IPR014031">
    <property type="entry name" value="Ketoacyl_synth_C"/>
</dbReference>
<evidence type="ECO:0000259" key="8">
    <source>
        <dbReference type="PROSITE" id="PS50075"/>
    </source>
</evidence>
<feature type="region of interest" description="N-terminal hotdog fold" evidence="7">
    <location>
        <begin position="1297"/>
        <end position="1430"/>
    </location>
</feature>
<dbReference type="SUPFAM" id="SSF47336">
    <property type="entry name" value="ACP-like"/>
    <property type="match status" value="2"/>
</dbReference>
<dbReference type="InterPro" id="IPR032088">
    <property type="entry name" value="SAT"/>
</dbReference>
<dbReference type="PROSITE" id="PS52004">
    <property type="entry name" value="KS3_2"/>
    <property type="match status" value="1"/>
</dbReference>
<dbReference type="Pfam" id="PF18558">
    <property type="entry name" value="HTH_51"/>
    <property type="match status" value="1"/>
</dbReference>
<dbReference type="InterPro" id="IPR050091">
    <property type="entry name" value="PKS_NRPS_Biosynth_Enz"/>
</dbReference>
<keyword evidence="4" id="KW-0489">Methyltransferase</keyword>
<dbReference type="InterPro" id="IPR018201">
    <property type="entry name" value="Ketoacyl_synth_AS"/>
</dbReference>
<dbReference type="Pfam" id="PF08242">
    <property type="entry name" value="Methyltransf_12"/>
    <property type="match status" value="1"/>
</dbReference>
<evidence type="ECO:0000259" key="9">
    <source>
        <dbReference type="PROSITE" id="PS52004"/>
    </source>
</evidence>
<evidence type="ECO:0000256" key="1">
    <source>
        <dbReference type="ARBA" id="ARBA00005179"/>
    </source>
</evidence>
<organism evidence="11 12">
    <name type="scientific">Endocarpon pusillum</name>
    <dbReference type="NCBI Taxonomy" id="364733"/>
    <lineage>
        <taxon>Eukaryota</taxon>
        <taxon>Fungi</taxon>
        <taxon>Dikarya</taxon>
        <taxon>Ascomycota</taxon>
        <taxon>Pezizomycotina</taxon>
        <taxon>Eurotiomycetes</taxon>
        <taxon>Chaetothyriomycetidae</taxon>
        <taxon>Verrucariales</taxon>
        <taxon>Verrucariaceae</taxon>
        <taxon>Endocarpon</taxon>
    </lineage>
</organism>
<dbReference type="InterPro" id="IPR029058">
    <property type="entry name" value="AB_hydrolase_fold"/>
</dbReference>
<dbReference type="InterPro" id="IPR013094">
    <property type="entry name" value="AB_hydrolase_3"/>
</dbReference>
<dbReference type="InterPro" id="IPR001375">
    <property type="entry name" value="Peptidase_S9_cat"/>
</dbReference>
<dbReference type="Proteomes" id="UP000606974">
    <property type="component" value="Unassembled WGS sequence"/>
</dbReference>
<evidence type="ECO:0000256" key="3">
    <source>
        <dbReference type="ARBA" id="ARBA00022553"/>
    </source>
</evidence>
<dbReference type="CDD" id="cd02440">
    <property type="entry name" value="AdoMet_MTases"/>
    <property type="match status" value="1"/>
</dbReference>
<dbReference type="GO" id="GO:0044550">
    <property type="term" value="P:secondary metabolite biosynthetic process"/>
    <property type="evidence" value="ECO:0007669"/>
    <property type="project" value="TreeGrafter"/>
</dbReference>
<accession>A0A8H7AEY4</accession>
<dbReference type="GO" id="GO:0006508">
    <property type="term" value="P:proteolysis"/>
    <property type="evidence" value="ECO:0007669"/>
    <property type="project" value="InterPro"/>
</dbReference>
<dbReference type="Gene3D" id="3.40.50.150">
    <property type="entry name" value="Vaccinia Virus protein VP39"/>
    <property type="match status" value="1"/>
</dbReference>
<dbReference type="CDD" id="cd00833">
    <property type="entry name" value="PKS"/>
    <property type="match status" value="1"/>
</dbReference>
<dbReference type="InterPro" id="IPR014043">
    <property type="entry name" value="Acyl_transferase_dom"/>
</dbReference>
<dbReference type="Pfam" id="PF00550">
    <property type="entry name" value="PP-binding"/>
    <property type="match status" value="2"/>
</dbReference>
<dbReference type="EMBL" id="JAACFV010000062">
    <property type="protein sequence ID" value="KAF7507855.1"/>
    <property type="molecule type" value="Genomic_DNA"/>
</dbReference>
<dbReference type="InterPro" id="IPR016039">
    <property type="entry name" value="Thiolase-like"/>
</dbReference>
<dbReference type="Gene3D" id="3.40.50.1820">
    <property type="entry name" value="alpha/beta hydrolase"/>
    <property type="match status" value="1"/>
</dbReference>
<evidence type="ECO:0000256" key="6">
    <source>
        <dbReference type="ARBA" id="ARBA00023268"/>
    </source>
</evidence>
<dbReference type="SUPFAM" id="SSF53901">
    <property type="entry name" value="Thiolase-like"/>
    <property type="match status" value="1"/>
</dbReference>
<name>A0A8H7AEY4_9EURO</name>
<dbReference type="InterPro" id="IPR041068">
    <property type="entry name" value="HTH_51"/>
</dbReference>
<dbReference type="Gene3D" id="1.10.1200.10">
    <property type="entry name" value="ACP-like"/>
    <property type="match status" value="2"/>
</dbReference>
<dbReference type="InterPro" id="IPR049551">
    <property type="entry name" value="PKS_DH_C"/>
</dbReference>
<dbReference type="PROSITE" id="PS00012">
    <property type="entry name" value="PHOSPHOPANTETHEINE"/>
    <property type="match status" value="2"/>
</dbReference>
<feature type="region of interest" description="C-terminal hotdog fold" evidence="7">
    <location>
        <begin position="1458"/>
        <end position="1610"/>
    </location>
</feature>
<dbReference type="Gene3D" id="3.10.129.110">
    <property type="entry name" value="Polyketide synthase dehydratase"/>
    <property type="match status" value="1"/>
</dbReference>
<feature type="domain" description="Ketosynthase family 3 (KS3)" evidence="9">
    <location>
        <begin position="394"/>
        <end position="809"/>
    </location>
</feature>
<evidence type="ECO:0000256" key="2">
    <source>
        <dbReference type="ARBA" id="ARBA00022450"/>
    </source>
</evidence>
<proteinExistence type="predicted"/>
<dbReference type="InterPro" id="IPR013217">
    <property type="entry name" value="Methyltransf_12"/>
</dbReference>
<dbReference type="Pfam" id="PF14765">
    <property type="entry name" value="PS-DH"/>
    <property type="match status" value="1"/>
</dbReference>
<feature type="domain" description="Carrier" evidence="8">
    <location>
        <begin position="1783"/>
        <end position="1859"/>
    </location>
</feature>
<dbReference type="GO" id="GO:0032259">
    <property type="term" value="P:methylation"/>
    <property type="evidence" value="ECO:0007669"/>
    <property type="project" value="UniProtKB-KW"/>
</dbReference>
<dbReference type="Pfam" id="PF07859">
    <property type="entry name" value="Abhydrolase_3"/>
    <property type="match status" value="1"/>
</dbReference>
<dbReference type="Pfam" id="PF00326">
    <property type="entry name" value="Peptidase_S9"/>
    <property type="match status" value="1"/>
</dbReference>
<dbReference type="PROSITE" id="PS50075">
    <property type="entry name" value="CARRIER"/>
    <property type="match status" value="2"/>
</dbReference>
<feature type="domain" description="Carrier" evidence="8">
    <location>
        <begin position="1671"/>
        <end position="1745"/>
    </location>
</feature>
<evidence type="ECO:0000256" key="7">
    <source>
        <dbReference type="PROSITE-ProRule" id="PRU01363"/>
    </source>
</evidence>
<dbReference type="InterPro" id="IPR020841">
    <property type="entry name" value="PKS_Beta-ketoAc_synthase_dom"/>
</dbReference>
<dbReference type="OrthoDB" id="429813at2759"/>
<evidence type="ECO:0000256" key="5">
    <source>
        <dbReference type="ARBA" id="ARBA00022679"/>
    </source>
</evidence>
<dbReference type="GO" id="GO:0031177">
    <property type="term" value="F:phosphopantetheine binding"/>
    <property type="evidence" value="ECO:0007669"/>
    <property type="project" value="InterPro"/>
</dbReference>
<dbReference type="InterPro" id="IPR001227">
    <property type="entry name" value="Ac_transferase_dom_sf"/>
</dbReference>
<keyword evidence="3" id="KW-0597">Phosphoprotein</keyword>
<dbReference type="GO" id="GO:0004315">
    <property type="term" value="F:3-oxoacyl-[acyl-carrier-protein] synthase activity"/>
    <property type="evidence" value="ECO:0007669"/>
    <property type="project" value="InterPro"/>
</dbReference>
<dbReference type="PANTHER" id="PTHR43775:SF21">
    <property type="entry name" value="NON-REDUCING POLYKETIDE SYNTHASE AUSA-RELATED"/>
    <property type="match status" value="1"/>
</dbReference>
<dbReference type="InterPro" id="IPR049900">
    <property type="entry name" value="PKS_mFAS_DH"/>
</dbReference>
<evidence type="ECO:0000259" key="10">
    <source>
        <dbReference type="PROSITE" id="PS52019"/>
    </source>
</evidence>
<dbReference type="InterPro" id="IPR009081">
    <property type="entry name" value="PP-bd_ACP"/>
</dbReference>
<dbReference type="Gene3D" id="3.40.47.10">
    <property type="match status" value="1"/>
</dbReference>
<sequence length="2645" mass="289022">MELPSLIVLGPQTPSPSPDHLSLIRQVLLNDHRLQTFLAAIKDLPDLWSVLVEADPSLTQVPGLPLLEGFRKWINHGEFPLQHSGILPNVLSTPLTVIIQIVEYFNYLEHLGPAVSHAQILDNVKNGGFQGFCTGFLAAIALAYSKDEREISEFAAVALRLAVCIGAYVDLDGRFADPPRETSCITARWTPAVGKHQVLDILKDYPETYISVLVDMTSATVTVPKSDASSLMHRLAEKGVIAKPFSLSGRFHSPVHEGAVEGMRRLSMSNASFRFPANGHTLVPLRNNSNAEVLTGASLHGTALRSILTEQSNWYLTITSSISQLGEKDNRHVLMVGLMDCISQSTLKESNLQASHLRGGKVSTSGNRLIDHTTARTGTVPPSLFENPGYQYPEGAIAVVGMACRFAGADTVDEFWEVIQSGTSMLGELPNQRFSAQGLRRSPDPSTRFLGNFIRDADAFDHRFFKKSSREATSTDPQHRLVLQVAYETLESSGYFSGKSPRTDIGCYIGVAASDYEDNVASHLPTAFSVLGMVRAFASGKISHFFGLSGPSLVFDTACSSSAVAIHTACNAIRSGDCSMALAGGVNVITSPILHQNLAAANFLSPTGASKAFDAKADGYCRGEGAGLVLLKKLSSAIADNDNILGVLVGSALNQNDNCAPITVPVSPSQSNLYRRVLSRAGMEPREVSFVEAHGTGTPKGDPIECESIRQVFGGQSDRKLYFGSVKGSIGHTEAASGAAALIKTLLMMQHKMIPKQASFTTLNPNIAPLELSNMAIPTATRSWNVDFMAACINNYGAAGSNAAMIVCQPPAQSSISCGITTDAQMSLLPKYPIFISANSQASLQEYCLTLRRFLAQRSVPAQEKLLASVAFNLAHKQNHSFAHVMTTTAVSAADLAESLSVGASDSKPETRTEAKQIVLVFGGQTGDTISFCEEAYRGSLILRFHLDRCDGIIQSMGLKGLFPDIFKSEPIEDVVTLHCMLFSLQYACAQSWIDSGLQVKTVIGHSFGQLTALCVAGSLSLENGLKLVSGRAALIKSQWGHERGSMLSIDSNIQNVTRLITLVEQSGPDRRVEIACYNGPSSYVLVGTAASVDAVEGIIAQQTSSFGLIKTKRLNVTHGFHSMLVDSILSDYTKLVEGLTFNTPTIPIETCSEGESWKHITPKRVAQQSRDPVYFGDAVERIEQRLGPCTWVEAGSGTPAISMVRRALRGSTNPRHSFHPIKLSSPDPLCSLADTTVDLWKAGVKVQFWPFHRSQRHCYIAMNLPPYQFEKSRHWLDYVDKHGESEATIPTPVEYKPTLLSFVKFSDETEQVAEFTVDQNSEQYKACVTGHAVLASTLCPASLYIEIAARAATFLKSDFSPSAYAPHLEELEMYSPLGIDSTRAIQITLRRTDGSPAAWKFTLSSCAQDNPSLLAQHATGKVSLLSSNSARTTADFARYERLVNYPRCEALLADASAEAMQGSLVYKMFDKVVKYADIYRGLRRISSRNGEVAGHVEMPTNDSSAFNGSICHPLAVDNFTQVAGLHVNGLEDCGDNEVFVCTKIDQLQVGPNFKQEHSDSGPWLVYSNFDRKGDRELVNDIFVFDFARKRLVMTILGVRFTKVVISSLRKALSRANASSSLASPVHGNTLPLKPQFQVVESDGAAHVLEITARAGLRSEEVAKLNDTKQANTRLAVQKLLHEVAEIPMLEILDDASLEELGIDSLMATEVLNAIKDKLDVNISVGDFQDILDVKSLCQYIGSRQSDGVSVASSGDADTTAFLSSTNTPDTEVTSTPNVEGDEMYNHLVSKLSKLVAEHLDTTEHISRDTNLGDAGLDSLLGIELGSDIEKAFGVRIEISHLSSETTFGNLTDMILRREDAPKSVMTSRSKEAGSSSRPAMVRFKDNIMPKTGDDSPLVLSRETLTLKANKSLAHVAEDFASIRGEYGRFAKETGFADFRTKVYPIQEQLVLAYIVEAFAALGCSLTSLNPGDALPPVPHIPKHAKVMGQYYKVLEDAGLILRNGAAVIRTATPVNGIKAKQLYEEIIASFPQHRAEHRLLNSTGSKLADCLSGQVDPLQVLFRSKADKDLLEEVYTNSPMFATGTKILGNFYVKTFNKYPGPEKLRILELGAGTGGTTKHIIDLLISHGIEFTYTFTDLSSSMVAAAKKKFAHYDCMEYMVLDVEKPPPEELIHSYHTILSSNCVHATKNLLKSSINTQKMLRSDGFLCLLELTRNLYWLDCVFGLLEGWWLFDDGRKHVLADEFLWERTLLEAGFKSVDWSDDDSRESDQFRVIAAFVSALPTTTAPNRTQDQTLPSMETVEFHKVNETSLCADIYYPARCEPPNAKRPIALMIHGGGHIMLSRKDIRPKQTQLLLDNGLLPVSVDYRLCPEVSLTEGPIPDVCSALRWARHTLPTLELMRSDIQPDGGKVVVVGWSTGGTLSMTLAWTAPQQGLKPPEAILAFYCPTDYESDFYKQPNFPEQTASMAGEDYDLLEGIQEKPITGYNVPASKRAIGGWMSTSDPRSCIALHMNWRGQALPVLLGGLPSKSSLSSSERDCNKWLSLPQPDHSKIVAVSPCAQISRGTYRVPTFLIHGTEDDLIPWQQTQKTRDALVDQGVPAGIAIVEDAVHLFDLYRDPDGKYWQAVRQGYEFIFSHLRLASR</sequence>
<dbReference type="InterPro" id="IPR016036">
    <property type="entry name" value="Malonyl_transacylase_ACP-bd"/>
</dbReference>
<dbReference type="Gene3D" id="3.40.366.10">
    <property type="entry name" value="Malonyl-Coenzyme A Acyl Carrier Protein, domain 2"/>
    <property type="match status" value="2"/>
</dbReference>
<feature type="active site" description="Proton donor; for dehydratase activity" evidence="7">
    <location>
        <position position="1518"/>
    </location>
</feature>
<dbReference type="InterPro" id="IPR036736">
    <property type="entry name" value="ACP-like_sf"/>
</dbReference>
<dbReference type="SMART" id="SM00823">
    <property type="entry name" value="PKS_PP"/>
    <property type="match status" value="2"/>
</dbReference>
<gene>
    <name evidence="11" type="ORF">GJ744_010019</name>
</gene>
<evidence type="ECO:0008006" key="13">
    <source>
        <dbReference type="Google" id="ProtNLM"/>
    </source>
</evidence>
<keyword evidence="6" id="KW-0511">Multifunctional enzyme</keyword>
<reference evidence="11" key="1">
    <citation type="submission" date="2020-02" db="EMBL/GenBank/DDBJ databases">
        <authorList>
            <person name="Palmer J.M."/>
        </authorList>
    </citation>
    <scope>NUCLEOTIDE SEQUENCE</scope>
    <source>
        <strain evidence="11">EPUS1.4</strain>
        <tissue evidence="11">Thallus</tissue>
    </source>
</reference>